<dbReference type="Proteomes" id="UP000054709">
    <property type="component" value="Unassembled WGS sequence"/>
</dbReference>
<comment type="caution">
    <text evidence="2">The sequence shown here is derived from an EMBL/GenBank/DDBJ whole genome shotgun (WGS) entry which is preliminary data.</text>
</comment>
<protein>
    <submittedName>
        <fullName evidence="2">Cation-binding protein</fullName>
    </submittedName>
</protein>
<dbReference type="EMBL" id="LCZJ02000018">
    <property type="protein sequence ID" value="KTD87047.1"/>
    <property type="molecule type" value="Genomic_DNA"/>
</dbReference>
<reference evidence="2 3" key="1">
    <citation type="journal article" date="2015" name="Int. Biodeterior. Biodegradation">
        <title>Physiological and genetic screening methods for the isolation of methyl tert-butyl ether-degrading bacteria for bioremediation purposes.</title>
        <authorList>
            <person name="Guisado I.M."/>
            <person name="Purswani J."/>
            <person name="Gonzalez Lopez J."/>
            <person name="Pozo C."/>
        </authorList>
    </citation>
    <scope>NUCLEOTIDE SEQUENCE [LARGE SCALE GENOMIC DNA]</scope>
    <source>
        <strain evidence="2 3">SH7</strain>
    </source>
</reference>
<proteinExistence type="predicted"/>
<gene>
    <name evidence="2" type="ORF">UQ64_09380</name>
</gene>
<sequence length="177" mass="20873">MPEYTGLKFTMPAMRILENEHRYLSFLLEEWHALVLWFEQEQLALEEARTQLHKLRKAILEFTDPLKKHTEKEETHFFPLLGTYIGFEQGPLVGIQEEHREIDGYIRHFLHHTEGNINIDLLPLEDIRAAVKDAGEAFEVLMVHFLKEETVIYPMAEHQLSPKDKERLSQQLNTLIT</sequence>
<dbReference type="AlphaFoldDB" id="A0A0W1B0C8"/>
<accession>A0A0W1B0C8</accession>
<organism evidence="2 3">
    <name type="scientific">Paenibacillus etheri</name>
    <dbReference type="NCBI Taxonomy" id="1306852"/>
    <lineage>
        <taxon>Bacteria</taxon>
        <taxon>Bacillati</taxon>
        <taxon>Bacillota</taxon>
        <taxon>Bacilli</taxon>
        <taxon>Bacillales</taxon>
        <taxon>Paenibacillaceae</taxon>
        <taxon>Paenibacillus</taxon>
    </lineage>
</organism>
<dbReference type="Pfam" id="PF01814">
    <property type="entry name" value="Hemerythrin"/>
    <property type="match status" value="1"/>
</dbReference>
<dbReference type="RefSeq" id="WP_060622597.1">
    <property type="nucleotide sequence ID" value="NZ_LCZJ02000018.1"/>
</dbReference>
<feature type="domain" description="Hemerythrin-like" evidence="1">
    <location>
        <begin position="15"/>
        <end position="156"/>
    </location>
</feature>
<evidence type="ECO:0000259" key="1">
    <source>
        <dbReference type="Pfam" id="PF01814"/>
    </source>
</evidence>
<dbReference type="InterPro" id="IPR012312">
    <property type="entry name" value="Hemerythrin-like"/>
</dbReference>
<dbReference type="OrthoDB" id="9792554at2"/>
<evidence type="ECO:0000313" key="2">
    <source>
        <dbReference type="EMBL" id="KTD87047.1"/>
    </source>
</evidence>
<name>A0A0W1B0C8_9BACL</name>
<dbReference type="Gene3D" id="1.20.120.520">
    <property type="entry name" value="nmb1532 protein domain like"/>
    <property type="match status" value="1"/>
</dbReference>
<keyword evidence="3" id="KW-1185">Reference proteome</keyword>
<evidence type="ECO:0000313" key="3">
    <source>
        <dbReference type="Proteomes" id="UP000054709"/>
    </source>
</evidence>